<reference evidence="1 2" key="1">
    <citation type="submission" date="2015-03" db="EMBL/GenBank/DDBJ databases">
        <authorList>
            <person name="Urmite Genomes"/>
        </authorList>
    </citation>
    <scope>NUCLEOTIDE SEQUENCE [LARGE SCALE GENOMIC DNA]</scope>
    <source>
        <strain evidence="1 2">CSUR P1491</strain>
    </source>
</reference>
<dbReference type="EMBL" id="CTEE01000001">
    <property type="protein sequence ID" value="CQD22512.1"/>
    <property type="molecule type" value="Genomic_DNA"/>
</dbReference>
<accession>A0A0E4CQW1</accession>
<organism evidence="1 2">
    <name type="scientific">Mycobacterium lentiflavum</name>
    <dbReference type="NCBI Taxonomy" id="141349"/>
    <lineage>
        <taxon>Bacteria</taxon>
        <taxon>Bacillati</taxon>
        <taxon>Actinomycetota</taxon>
        <taxon>Actinomycetes</taxon>
        <taxon>Mycobacteriales</taxon>
        <taxon>Mycobacteriaceae</taxon>
        <taxon>Mycobacterium</taxon>
        <taxon>Mycobacterium simiae complex</taxon>
    </lineage>
</organism>
<dbReference type="RefSeq" id="WP_090607889.1">
    <property type="nucleotide sequence ID" value="NZ_CTEE01000001.1"/>
</dbReference>
<sequence length="96" mass="10157">MNSSLGRAGALIQYMQRPAGELSAASNAANAITPTKDEANLALGGDNVAHLEYAGAVFSCGANDDVHKIGCRPDDFVVCDHLIFDILTRTAYEECL</sequence>
<name>A0A0E4CQW1_MYCLN</name>
<dbReference type="AlphaFoldDB" id="A0A0E4CQW1"/>
<dbReference type="STRING" id="141349.BN1232_05649"/>
<evidence type="ECO:0000313" key="1">
    <source>
        <dbReference type="EMBL" id="CQD22512.1"/>
    </source>
</evidence>
<proteinExistence type="predicted"/>
<dbReference type="Proteomes" id="UP000199251">
    <property type="component" value="Unassembled WGS sequence"/>
</dbReference>
<evidence type="ECO:0000313" key="2">
    <source>
        <dbReference type="Proteomes" id="UP000199251"/>
    </source>
</evidence>
<gene>
    <name evidence="1" type="ORF">BN1232_05649</name>
</gene>
<protein>
    <submittedName>
        <fullName evidence="1">Uncharacterized protein</fullName>
    </submittedName>
</protein>